<name>A0AAV5KZA6_9ROSI</name>
<organism evidence="2 3">
    <name type="scientific">Rubroshorea leprosula</name>
    <dbReference type="NCBI Taxonomy" id="152421"/>
    <lineage>
        <taxon>Eukaryota</taxon>
        <taxon>Viridiplantae</taxon>
        <taxon>Streptophyta</taxon>
        <taxon>Embryophyta</taxon>
        <taxon>Tracheophyta</taxon>
        <taxon>Spermatophyta</taxon>
        <taxon>Magnoliopsida</taxon>
        <taxon>eudicotyledons</taxon>
        <taxon>Gunneridae</taxon>
        <taxon>Pentapetalae</taxon>
        <taxon>rosids</taxon>
        <taxon>malvids</taxon>
        <taxon>Malvales</taxon>
        <taxon>Dipterocarpaceae</taxon>
        <taxon>Rubroshorea</taxon>
    </lineage>
</organism>
<dbReference type="EMBL" id="BPVZ01000085">
    <property type="protein sequence ID" value="GKV30056.1"/>
    <property type="molecule type" value="Genomic_DNA"/>
</dbReference>
<evidence type="ECO:0000259" key="1">
    <source>
        <dbReference type="PROSITE" id="PS50181"/>
    </source>
</evidence>
<reference evidence="2 3" key="1">
    <citation type="journal article" date="2021" name="Commun. Biol.">
        <title>The genome of Shorea leprosula (Dipterocarpaceae) highlights the ecological relevance of drought in aseasonal tropical rainforests.</title>
        <authorList>
            <person name="Ng K.K.S."/>
            <person name="Kobayashi M.J."/>
            <person name="Fawcett J.A."/>
            <person name="Hatakeyama M."/>
            <person name="Paape T."/>
            <person name="Ng C.H."/>
            <person name="Ang C.C."/>
            <person name="Tnah L.H."/>
            <person name="Lee C.T."/>
            <person name="Nishiyama T."/>
            <person name="Sese J."/>
            <person name="O'Brien M.J."/>
            <person name="Copetti D."/>
            <person name="Mohd Noor M.I."/>
            <person name="Ong R.C."/>
            <person name="Putra M."/>
            <person name="Sireger I.Z."/>
            <person name="Indrioko S."/>
            <person name="Kosugi Y."/>
            <person name="Izuno A."/>
            <person name="Isagi Y."/>
            <person name="Lee S.L."/>
            <person name="Shimizu K.K."/>
        </authorList>
    </citation>
    <scope>NUCLEOTIDE SEQUENCE [LARGE SCALE GENOMIC DNA]</scope>
    <source>
        <strain evidence="2">214</strain>
    </source>
</reference>
<comment type="caution">
    <text evidence="2">The sequence shown here is derived from an EMBL/GenBank/DDBJ whole genome shotgun (WGS) entry which is preliminary data.</text>
</comment>
<dbReference type="InterPro" id="IPR036047">
    <property type="entry name" value="F-box-like_dom_sf"/>
</dbReference>
<sequence>MRGNHDLEFTSFPNDVLRHMVSFLPLEQAVRTSILSSRWRAIWLPEQFTTEEVEEIAAMLLGPAAVHQIWKLCFLTGDETVHILARKGVNGEVRLEFEEMQEEMTSFRLKLEPEVLAGGFSSSVRTLHLRSVNNLGKDFSSTLFSRCQFLESLKLQHCRGLQILDLEANDCFRSLEVSDCPEMENITISARNLHFFSYQGVTPLIQLKNTSKLVEVSLNFDGLGENREFDSEDVVALLASLEEMQILTIKGWFLECLCSAGVIFRWLEFKLNKLKELYWIDSHMNKRNRDSLACFLNICPSLEKLHIKIDPSRNRVPCPFFHHYLHEPHLWMDNATVECNTSELKHLKMVEVLGYTGEEDQLLLMNLLFKKGDKLDSITVTSRENRSWQVAKTPQSQLKQTWNWNDDNKESKKSFLSLLMEDFLGFLYPAKAELCYNTFWF</sequence>
<dbReference type="Pfam" id="PF23622">
    <property type="entry name" value="LRR_At1g61320_AtMIF1"/>
    <property type="match status" value="1"/>
</dbReference>
<protein>
    <recommendedName>
        <fullName evidence="1">F-box domain-containing protein</fullName>
    </recommendedName>
</protein>
<proteinExistence type="predicted"/>
<dbReference type="Pfam" id="PF00646">
    <property type="entry name" value="F-box"/>
    <property type="match status" value="1"/>
</dbReference>
<dbReference type="Proteomes" id="UP001054252">
    <property type="component" value="Unassembled WGS sequence"/>
</dbReference>
<dbReference type="SUPFAM" id="SSF81383">
    <property type="entry name" value="F-box domain"/>
    <property type="match status" value="1"/>
</dbReference>
<accession>A0AAV5KZA6</accession>
<evidence type="ECO:0000313" key="2">
    <source>
        <dbReference type="EMBL" id="GKV30056.1"/>
    </source>
</evidence>
<keyword evidence="3" id="KW-1185">Reference proteome</keyword>
<dbReference type="InterPro" id="IPR053772">
    <property type="entry name" value="At1g61320/At1g61330-like"/>
</dbReference>
<dbReference type="SUPFAM" id="SSF52047">
    <property type="entry name" value="RNI-like"/>
    <property type="match status" value="1"/>
</dbReference>
<feature type="domain" description="F-box" evidence="1">
    <location>
        <begin position="6"/>
        <end position="42"/>
    </location>
</feature>
<dbReference type="PROSITE" id="PS50181">
    <property type="entry name" value="FBOX"/>
    <property type="match status" value="1"/>
</dbReference>
<dbReference type="AlphaFoldDB" id="A0AAV5KZA6"/>
<dbReference type="InterPro" id="IPR032675">
    <property type="entry name" value="LRR_dom_sf"/>
</dbReference>
<dbReference type="PANTHER" id="PTHR34145">
    <property type="entry name" value="OS02G0105600 PROTEIN"/>
    <property type="match status" value="1"/>
</dbReference>
<gene>
    <name evidence="2" type="ORF">SLEP1_g38921</name>
</gene>
<evidence type="ECO:0000313" key="3">
    <source>
        <dbReference type="Proteomes" id="UP001054252"/>
    </source>
</evidence>
<dbReference type="Gene3D" id="3.80.10.10">
    <property type="entry name" value="Ribonuclease Inhibitor"/>
    <property type="match status" value="1"/>
</dbReference>
<dbReference type="PANTHER" id="PTHR34145:SF53">
    <property type="entry name" value="LEUCINE-RICH REPEAT DOMAIN SUPERFAMILY"/>
    <property type="match status" value="1"/>
</dbReference>
<dbReference type="InterPro" id="IPR001810">
    <property type="entry name" value="F-box_dom"/>
</dbReference>
<dbReference type="InterPro" id="IPR055357">
    <property type="entry name" value="LRR_At1g61320_AtMIF1"/>
</dbReference>